<dbReference type="Proteomes" id="UP000237271">
    <property type="component" value="Unassembled WGS sequence"/>
</dbReference>
<dbReference type="AlphaFoldDB" id="A0A2P4YJJ2"/>
<gene>
    <name evidence="1" type="ORF">PHPALM_4578</name>
</gene>
<reference evidence="1 2" key="1">
    <citation type="journal article" date="2017" name="Genome Biol. Evol.">
        <title>Phytophthora megakarya and P. palmivora, closely related causal agents of cacao black pod rot, underwent increases in genome sizes and gene numbers by different mechanisms.</title>
        <authorList>
            <person name="Ali S.S."/>
            <person name="Shao J."/>
            <person name="Lary D.J."/>
            <person name="Kronmiller B."/>
            <person name="Shen D."/>
            <person name="Strem M.D."/>
            <person name="Amoako-Attah I."/>
            <person name="Akrofi A.Y."/>
            <person name="Begoude B.A."/>
            <person name="Ten Hoopen G.M."/>
            <person name="Coulibaly K."/>
            <person name="Kebe B.I."/>
            <person name="Melnick R.L."/>
            <person name="Guiltinan M.J."/>
            <person name="Tyler B.M."/>
            <person name="Meinhardt L.W."/>
            <person name="Bailey B.A."/>
        </authorList>
    </citation>
    <scope>NUCLEOTIDE SEQUENCE [LARGE SCALE GENOMIC DNA]</scope>
    <source>
        <strain evidence="2">sbr112.9</strain>
    </source>
</reference>
<proteinExistence type="predicted"/>
<evidence type="ECO:0000313" key="1">
    <source>
        <dbReference type="EMBL" id="POM77961.1"/>
    </source>
</evidence>
<dbReference type="EMBL" id="NCKW01002233">
    <property type="protein sequence ID" value="POM77961.1"/>
    <property type="molecule type" value="Genomic_DNA"/>
</dbReference>
<name>A0A2P4YJJ2_9STRA</name>
<comment type="caution">
    <text evidence="1">The sequence shown here is derived from an EMBL/GenBank/DDBJ whole genome shotgun (WGS) entry which is preliminary data.</text>
</comment>
<dbReference type="OrthoDB" id="103509at2759"/>
<protein>
    <submittedName>
        <fullName evidence="1">Uncharacterized protein</fullName>
    </submittedName>
</protein>
<sequence length="169" mass="18794">MSMDPKVVKHEFSKLEQVLIQTADDITKCRKVLKKSLGKHDSRTMRGLHYRSTSKYCLKADIHVVKDMVSELRHVAKRISKAKEPSQSELVAARSAMSGTVDAINDLKRAGNIYDQNTGAPQGKVIGDSKTADTVEDLVKSTLQDYFSGFSALESQISLVEEALLPWQK</sequence>
<keyword evidence="2" id="KW-1185">Reference proteome</keyword>
<accession>A0A2P4YJJ2</accession>
<organism evidence="1 2">
    <name type="scientific">Phytophthora palmivora</name>
    <dbReference type="NCBI Taxonomy" id="4796"/>
    <lineage>
        <taxon>Eukaryota</taxon>
        <taxon>Sar</taxon>
        <taxon>Stramenopiles</taxon>
        <taxon>Oomycota</taxon>
        <taxon>Peronosporomycetes</taxon>
        <taxon>Peronosporales</taxon>
        <taxon>Peronosporaceae</taxon>
        <taxon>Phytophthora</taxon>
    </lineage>
</organism>
<evidence type="ECO:0000313" key="2">
    <source>
        <dbReference type="Proteomes" id="UP000237271"/>
    </source>
</evidence>